<dbReference type="GO" id="GO:0140563">
    <property type="term" value="F:UDP-D-xylose:beta-D-glucoside alpha-1,3-D-xylosyltransferase activity"/>
    <property type="evidence" value="ECO:0007669"/>
    <property type="project" value="UniProtKB-EC"/>
</dbReference>
<keyword evidence="7 13" id="KW-1133">Transmembrane helix</keyword>
<keyword evidence="15" id="KW-1185">Reference proteome</keyword>
<feature type="transmembrane region" description="Helical" evidence="13">
    <location>
        <begin position="12"/>
        <end position="28"/>
    </location>
</feature>
<comment type="similarity">
    <text evidence="2">Belongs to the glycosyltransferase 8 family.</text>
</comment>
<dbReference type="InterPro" id="IPR029044">
    <property type="entry name" value="Nucleotide-diphossugar_trans"/>
</dbReference>
<evidence type="ECO:0000256" key="2">
    <source>
        <dbReference type="ARBA" id="ARBA00006351"/>
    </source>
</evidence>
<evidence type="ECO:0000256" key="10">
    <source>
        <dbReference type="ARBA" id="ARBA00037301"/>
    </source>
</evidence>
<keyword evidence="4" id="KW-0808">Transferase</keyword>
<evidence type="ECO:0000256" key="7">
    <source>
        <dbReference type="ARBA" id="ARBA00022989"/>
    </source>
</evidence>
<dbReference type="Proteomes" id="UP000663879">
    <property type="component" value="Unassembled WGS sequence"/>
</dbReference>
<organism evidence="14 15">
    <name type="scientific">Brachionus calyciflorus</name>
    <dbReference type="NCBI Taxonomy" id="104777"/>
    <lineage>
        <taxon>Eukaryota</taxon>
        <taxon>Metazoa</taxon>
        <taxon>Spiralia</taxon>
        <taxon>Gnathifera</taxon>
        <taxon>Rotifera</taxon>
        <taxon>Eurotatoria</taxon>
        <taxon>Monogononta</taxon>
        <taxon>Pseudotrocha</taxon>
        <taxon>Ploima</taxon>
        <taxon>Brachionidae</taxon>
        <taxon>Brachionus</taxon>
    </lineage>
</organism>
<keyword evidence="5 13" id="KW-0812">Transmembrane</keyword>
<evidence type="ECO:0000313" key="14">
    <source>
        <dbReference type="EMBL" id="CAF0713887.1"/>
    </source>
</evidence>
<dbReference type="AlphaFoldDB" id="A0A813M0V0"/>
<dbReference type="GO" id="GO:0016266">
    <property type="term" value="P:protein O-linked glycosylation via N-acetyl-galactosamine"/>
    <property type="evidence" value="ECO:0007669"/>
    <property type="project" value="TreeGrafter"/>
</dbReference>
<evidence type="ECO:0000256" key="13">
    <source>
        <dbReference type="SAM" id="Phobius"/>
    </source>
</evidence>
<evidence type="ECO:0000256" key="12">
    <source>
        <dbReference type="ARBA" id="ARBA00049181"/>
    </source>
</evidence>
<dbReference type="OrthoDB" id="6238971at2759"/>
<name>A0A813M0V0_9BILA</name>
<evidence type="ECO:0000256" key="6">
    <source>
        <dbReference type="ARBA" id="ARBA00022968"/>
    </source>
</evidence>
<keyword evidence="9" id="KW-0325">Glycoprotein</keyword>
<dbReference type="EC" id="2.4.2.42" evidence="11"/>
<dbReference type="InterPro" id="IPR002495">
    <property type="entry name" value="Glyco_trans_8"/>
</dbReference>
<evidence type="ECO:0000256" key="1">
    <source>
        <dbReference type="ARBA" id="ARBA00004606"/>
    </source>
</evidence>
<dbReference type="PANTHER" id="PTHR46012:SF2">
    <property type="entry name" value="IP22168P"/>
    <property type="match status" value="1"/>
</dbReference>
<evidence type="ECO:0000256" key="3">
    <source>
        <dbReference type="ARBA" id="ARBA00022676"/>
    </source>
</evidence>
<comment type="caution">
    <text evidence="14">The sequence shown here is derived from an EMBL/GenBank/DDBJ whole genome shotgun (WGS) entry which is preliminary data.</text>
</comment>
<keyword evidence="3" id="KW-0328">Glycosyltransferase</keyword>
<dbReference type="Pfam" id="PF01501">
    <property type="entry name" value="Glyco_transf_8"/>
    <property type="match status" value="1"/>
</dbReference>
<dbReference type="EMBL" id="CAJNOC010000088">
    <property type="protein sequence ID" value="CAF0713887.1"/>
    <property type="molecule type" value="Genomic_DNA"/>
</dbReference>
<keyword evidence="8 13" id="KW-0472">Membrane</keyword>
<sequence>MHRNLFLSRKKYWILVFCFLTIVYFSLFKKNQKFETKAQVIHVALASCGSSRIDETFNMIKSSVINTKSPIHFYIFTEFENQDLFKIEFKKWPRNFVKKFNFEFLEPEFPKSNDIDWKGMYAPCSAQRLFLPSIMKNVDSVLYIDSDSLVLKDLKLFWDQFKDFDEFQMIGAAWEAEQESLSYYNSSINVPFYGKKGINAGILMMNFTRMREFEFIEKLIPYAKKYTNLRWGDQCLLNIVLHFNPKIVKLIDCSWNYRLEHCRFLVSECRNAENYGIGILHGSRQVFKKTNFYDEPIFRSVYKFFNQYDFELDSKSEIHQVMTKLFLENKVTNEFCGLRKNLFLKSLQINLL</sequence>
<reference evidence="14" key="1">
    <citation type="submission" date="2021-02" db="EMBL/GenBank/DDBJ databases">
        <authorList>
            <person name="Nowell W R."/>
        </authorList>
    </citation>
    <scope>NUCLEOTIDE SEQUENCE</scope>
    <source>
        <strain evidence="14">Ploen Becks lab</strain>
    </source>
</reference>
<accession>A0A813M0V0</accession>
<comment type="function">
    <text evidence="10">Glycosyltransferase which elongates the O-linked glucose attached to EGF-like repeats in the extracellular domain of Notch proteins by catalyzing the addition of xylose.</text>
</comment>
<dbReference type="GO" id="GO:0016020">
    <property type="term" value="C:membrane"/>
    <property type="evidence" value="ECO:0007669"/>
    <property type="project" value="UniProtKB-SubCell"/>
</dbReference>
<evidence type="ECO:0000256" key="8">
    <source>
        <dbReference type="ARBA" id="ARBA00023136"/>
    </source>
</evidence>
<evidence type="ECO:0000256" key="4">
    <source>
        <dbReference type="ARBA" id="ARBA00022679"/>
    </source>
</evidence>
<comment type="subcellular location">
    <subcellularLocation>
        <location evidence="1">Membrane</location>
        <topology evidence="1">Single-pass type II membrane protein</topology>
    </subcellularLocation>
</comment>
<evidence type="ECO:0000256" key="5">
    <source>
        <dbReference type="ARBA" id="ARBA00022692"/>
    </source>
</evidence>
<protein>
    <recommendedName>
        <fullName evidence="11">UDP-D-xylose:beta-D-glucoside alpha-1,3-D-xylosyltransferase</fullName>
        <ecNumber evidence="11">2.4.2.42</ecNumber>
    </recommendedName>
</protein>
<evidence type="ECO:0000313" key="15">
    <source>
        <dbReference type="Proteomes" id="UP000663879"/>
    </source>
</evidence>
<evidence type="ECO:0000256" key="11">
    <source>
        <dbReference type="ARBA" id="ARBA00038854"/>
    </source>
</evidence>
<proteinExistence type="inferred from homology"/>
<gene>
    <name evidence="14" type="ORF">OXX778_LOCUS1391</name>
</gene>
<comment type="catalytic activity">
    <reaction evidence="12">
        <text>3-O-(beta-D-glucosyl)-L-seryl-[EGF-like domain protein] + UDP-alpha-D-xylose = 3-O-[alpha-D-xylosyl-(1-&gt;3)-beta-D-glucosyl]-L-seryl-[EGF-like domain protein] + UDP + H(+)</text>
        <dbReference type="Rhea" id="RHEA:56064"/>
        <dbReference type="Rhea" id="RHEA-COMP:14610"/>
        <dbReference type="Rhea" id="RHEA-COMP:14611"/>
        <dbReference type="ChEBI" id="CHEBI:15378"/>
        <dbReference type="ChEBI" id="CHEBI:57632"/>
        <dbReference type="ChEBI" id="CHEBI:58223"/>
        <dbReference type="ChEBI" id="CHEBI:140575"/>
        <dbReference type="ChEBI" id="CHEBI:140576"/>
        <dbReference type="EC" id="2.4.2.42"/>
    </reaction>
</comment>
<dbReference type="SUPFAM" id="SSF53448">
    <property type="entry name" value="Nucleotide-diphospho-sugar transferases"/>
    <property type="match status" value="1"/>
</dbReference>
<dbReference type="PANTHER" id="PTHR46012">
    <property type="entry name" value="IP22168P"/>
    <property type="match status" value="1"/>
</dbReference>
<dbReference type="InterPro" id="IPR051993">
    <property type="entry name" value="Glycosyltransferase_8"/>
</dbReference>
<evidence type="ECO:0000256" key="9">
    <source>
        <dbReference type="ARBA" id="ARBA00023180"/>
    </source>
</evidence>
<dbReference type="Gene3D" id="3.90.550.10">
    <property type="entry name" value="Spore Coat Polysaccharide Biosynthesis Protein SpsA, Chain A"/>
    <property type="match status" value="1"/>
</dbReference>
<keyword evidence="6" id="KW-0735">Signal-anchor</keyword>